<dbReference type="PATRIC" id="fig|336566.3.peg.1701"/>
<evidence type="ECO:0000256" key="1">
    <source>
        <dbReference type="SAM" id="Phobius"/>
    </source>
</evidence>
<name>A0A0R0D077_9GAMM</name>
<keyword evidence="3" id="KW-1185">Reference proteome</keyword>
<evidence type="ECO:0000313" key="2">
    <source>
        <dbReference type="EMBL" id="KRG75581.1"/>
    </source>
</evidence>
<dbReference type="Proteomes" id="UP000050956">
    <property type="component" value="Unassembled WGS sequence"/>
</dbReference>
<feature type="transmembrane region" description="Helical" evidence="1">
    <location>
        <begin position="62"/>
        <end position="88"/>
    </location>
</feature>
<dbReference type="RefSeq" id="WP_057638433.1">
    <property type="nucleotide sequence ID" value="NZ_LDJM01000029.1"/>
</dbReference>
<keyword evidence="1" id="KW-0812">Transmembrane</keyword>
<dbReference type="STRING" id="336566.ABB30_11390"/>
<dbReference type="AlphaFoldDB" id="A0A0R0D077"/>
<protein>
    <recommendedName>
        <fullName evidence="4">Transmembrane protein</fullName>
    </recommendedName>
</protein>
<keyword evidence="1" id="KW-0472">Membrane</keyword>
<evidence type="ECO:0000313" key="3">
    <source>
        <dbReference type="Proteomes" id="UP000050956"/>
    </source>
</evidence>
<feature type="transmembrane region" description="Helical" evidence="1">
    <location>
        <begin position="21"/>
        <end position="42"/>
    </location>
</feature>
<dbReference type="EMBL" id="LDJM01000029">
    <property type="protein sequence ID" value="KRG75581.1"/>
    <property type="molecule type" value="Genomic_DNA"/>
</dbReference>
<sequence length="189" mass="20828">MSLLTHSAQAGQLNRICAWTLLVLSVLTLVWSVFQLVGVLALEAWDVRSWFATYNLVPSGLLGWIAAHATGLSALQLLSCIPCLAIAAGMLRGRNWARRGFIVLLLLTALLNLAAVPLLDRLLMGMLDMLLAQSSEFSSQDDLAQIKSELRDTRIMLWVSSSLPILALSAIHVWLAQRYRKADMRALFG</sequence>
<evidence type="ECO:0008006" key="4">
    <source>
        <dbReference type="Google" id="ProtNLM"/>
    </source>
</evidence>
<feature type="transmembrane region" description="Helical" evidence="1">
    <location>
        <begin position="155"/>
        <end position="175"/>
    </location>
</feature>
<reference evidence="2 3" key="1">
    <citation type="submission" date="2015-05" db="EMBL/GenBank/DDBJ databases">
        <title>Genome sequencing and analysis of members of genus Stenotrophomonas.</title>
        <authorList>
            <person name="Patil P.P."/>
            <person name="Midha S."/>
            <person name="Patil P.B."/>
        </authorList>
    </citation>
    <scope>NUCLEOTIDE SEQUENCE [LARGE SCALE GENOMIC DNA]</scope>
    <source>
        <strain evidence="2 3">DSM 24757</strain>
    </source>
</reference>
<gene>
    <name evidence="2" type="ORF">ABB30_11390</name>
</gene>
<proteinExistence type="predicted"/>
<keyword evidence="1" id="KW-1133">Transmembrane helix</keyword>
<dbReference type="OrthoDB" id="9867169at2"/>
<accession>A0A0R0D077</accession>
<comment type="caution">
    <text evidence="2">The sequence shown here is derived from an EMBL/GenBank/DDBJ whole genome shotgun (WGS) entry which is preliminary data.</text>
</comment>
<feature type="transmembrane region" description="Helical" evidence="1">
    <location>
        <begin position="100"/>
        <end position="119"/>
    </location>
</feature>
<organism evidence="2 3">
    <name type="scientific">Stenotrophomonas ginsengisoli</name>
    <dbReference type="NCBI Taxonomy" id="336566"/>
    <lineage>
        <taxon>Bacteria</taxon>
        <taxon>Pseudomonadati</taxon>
        <taxon>Pseudomonadota</taxon>
        <taxon>Gammaproteobacteria</taxon>
        <taxon>Lysobacterales</taxon>
        <taxon>Lysobacteraceae</taxon>
        <taxon>Stenotrophomonas</taxon>
    </lineage>
</organism>